<dbReference type="PANTHER" id="PTHR24409">
    <property type="entry name" value="ZINC FINGER PROTEIN 142"/>
    <property type="match status" value="1"/>
</dbReference>
<evidence type="ECO:0000313" key="8">
    <source>
        <dbReference type="Proteomes" id="UP000014254"/>
    </source>
</evidence>
<accession>S2J4K6</accession>
<feature type="domain" description="C2H2-type" evidence="6">
    <location>
        <begin position="307"/>
        <end position="335"/>
    </location>
</feature>
<keyword evidence="8" id="KW-1185">Reference proteome</keyword>
<dbReference type="VEuPathDB" id="FungiDB:HMPREF1544_10225"/>
<dbReference type="OrthoDB" id="3565419at2759"/>
<dbReference type="eggNOG" id="KOG1721">
    <property type="taxonomic scope" value="Eukaryota"/>
</dbReference>
<name>S2J4K6_MUCC1</name>
<evidence type="ECO:0000256" key="5">
    <source>
        <dbReference type="PROSITE-ProRule" id="PRU00042"/>
    </source>
</evidence>
<dbReference type="GO" id="GO:0000981">
    <property type="term" value="F:DNA-binding transcription factor activity, RNA polymerase II-specific"/>
    <property type="evidence" value="ECO:0007669"/>
    <property type="project" value="TreeGrafter"/>
</dbReference>
<protein>
    <recommendedName>
        <fullName evidence="6">C2H2-type domain-containing protein</fullName>
    </recommendedName>
</protein>
<dbReference type="Proteomes" id="UP000014254">
    <property type="component" value="Unassembled WGS sequence"/>
</dbReference>
<keyword evidence="4" id="KW-0862">Zinc</keyword>
<dbReference type="InterPro" id="IPR013087">
    <property type="entry name" value="Znf_C2H2_type"/>
</dbReference>
<keyword evidence="3 5" id="KW-0863">Zinc-finger</keyword>
<sequence>MAIKREKQKEESIKLEAILQQRNRSETPPSNDTSAVVNDDAVNIKEEDLKEYVSADDIEQEELPIKLSSYAQGFNRNTKDYFYQCHLCKEVKDNLRSVLDHRKTVHGLNSFSFKHIDVEPNIYDPNNFCQTCERAYPDRRRYRTHLRQTHCIYSVPLRDRLNSDPIPDPEKTGFYCCSCCRTYNDLCMYRSHLKSYHNIRLAPSRSSKVLEALPNWNDPDLYCRSCNKTYRTRLDYTSHCKTVHRMRLPVNGTLHDELPDIRDPKFYCKICNITHQTERAYRNHCYLTHKRALINHGVLRVVPDSNRHCAPCNKSFSSKYNYHKHLFVAHKTDDPSTLEPSKLTPDINDPNNYCRACDKTLCHKYAFVDHLRQIHGIGLRVPAEGELEPDVDDPNKSMGYERSRSENTIPVISLIRLTPTGTVVYARLTAYQ</sequence>
<dbReference type="InParanoid" id="S2J4K6"/>
<dbReference type="GO" id="GO:0005634">
    <property type="term" value="C:nucleus"/>
    <property type="evidence" value="ECO:0007669"/>
    <property type="project" value="TreeGrafter"/>
</dbReference>
<evidence type="ECO:0000256" key="3">
    <source>
        <dbReference type="ARBA" id="ARBA00022771"/>
    </source>
</evidence>
<keyword evidence="1" id="KW-0479">Metal-binding</keyword>
<evidence type="ECO:0000256" key="4">
    <source>
        <dbReference type="ARBA" id="ARBA00022833"/>
    </source>
</evidence>
<keyword evidence="2" id="KW-0677">Repeat</keyword>
<dbReference type="AlphaFoldDB" id="S2J4K6"/>
<evidence type="ECO:0000256" key="2">
    <source>
        <dbReference type="ARBA" id="ARBA00022737"/>
    </source>
</evidence>
<proteinExistence type="predicted"/>
<evidence type="ECO:0000256" key="1">
    <source>
        <dbReference type="ARBA" id="ARBA00022723"/>
    </source>
</evidence>
<feature type="domain" description="C2H2-type" evidence="6">
    <location>
        <begin position="221"/>
        <end position="249"/>
    </location>
</feature>
<dbReference type="PROSITE" id="PS00028">
    <property type="entry name" value="ZINC_FINGER_C2H2_1"/>
    <property type="match status" value="5"/>
</dbReference>
<reference evidence="8" key="1">
    <citation type="submission" date="2013-05" db="EMBL/GenBank/DDBJ databases">
        <title>The Genome sequence of Mucor circinelloides f. circinelloides 1006PhL.</title>
        <authorList>
            <consortium name="The Broad Institute Genomics Platform"/>
            <person name="Cuomo C."/>
            <person name="Earl A."/>
            <person name="Findley K."/>
            <person name="Lee S.C."/>
            <person name="Walker B."/>
            <person name="Young S."/>
            <person name="Zeng Q."/>
            <person name="Gargeya S."/>
            <person name="Fitzgerald M."/>
            <person name="Haas B."/>
            <person name="Abouelleil A."/>
            <person name="Allen A.W."/>
            <person name="Alvarado L."/>
            <person name="Arachchi H.M."/>
            <person name="Berlin A.M."/>
            <person name="Chapman S.B."/>
            <person name="Gainer-Dewar J."/>
            <person name="Goldberg J."/>
            <person name="Griggs A."/>
            <person name="Gujja S."/>
            <person name="Hansen M."/>
            <person name="Howarth C."/>
            <person name="Imamovic A."/>
            <person name="Ireland A."/>
            <person name="Larimer J."/>
            <person name="McCowan C."/>
            <person name="Murphy C."/>
            <person name="Pearson M."/>
            <person name="Poon T.W."/>
            <person name="Priest M."/>
            <person name="Roberts A."/>
            <person name="Saif S."/>
            <person name="Shea T."/>
            <person name="Sisk P."/>
            <person name="Sykes S."/>
            <person name="Wortman J."/>
            <person name="Nusbaum C."/>
            <person name="Birren B."/>
        </authorList>
    </citation>
    <scope>NUCLEOTIDE SEQUENCE [LARGE SCALE GENOMIC DNA]</scope>
    <source>
        <strain evidence="8">1006PhL</strain>
    </source>
</reference>
<dbReference type="PROSITE" id="PS50157">
    <property type="entry name" value="ZINC_FINGER_C2H2_2"/>
    <property type="match status" value="2"/>
</dbReference>
<dbReference type="Pfam" id="PF12874">
    <property type="entry name" value="zf-met"/>
    <property type="match status" value="1"/>
</dbReference>
<dbReference type="PANTHER" id="PTHR24409:SF418">
    <property type="entry name" value="SI:CH73-221F6.1"/>
    <property type="match status" value="1"/>
</dbReference>
<evidence type="ECO:0000313" key="7">
    <source>
        <dbReference type="EMBL" id="EPB83042.1"/>
    </source>
</evidence>
<organism evidence="7 8">
    <name type="scientific">Mucor circinelloides f. circinelloides (strain 1006PhL)</name>
    <name type="common">Mucormycosis agent</name>
    <name type="synonym">Calyptromyces circinelloides</name>
    <dbReference type="NCBI Taxonomy" id="1220926"/>
    <lineage>
        <taxon>Eukaryota</taxon>
        <taxon>Fungi</taxon>
        <taxon>Fungi incertae sedis</taxon>
        <taxon>Mucoromycota</taxon>
        <taxon>Mucoromycotina</taxon>
        <taxon>Mucoromycetes</taxon>
        <taxon>Mucorales</taxon>
        <taxon>Mucorineae</taxon>
        <taxon>Mucoraceae</taxon>
        <taxon>Mucor</taxon>
    </lineage>
</organism>
<dbReference type="GO" id="GO:0008270">
    <property type="term" value="F:zinc ion binding"/>
    <property type="evidence" value="ECO:0007669"/>
    <property type="project" value="UniProtKB-KW"/>
</dbReference>
<dbReference type="SMART" id="SM00355">
    <property type="entry name" value="ZnF_C2H2"/>
    <property type="match status" value="7"/>
</dbReference>
<gene>
    <name evidence="7" type="ORF">HMPREF1544_10225</name>
</gene>
<evidence type="ECO:0000259" key="6">
    <source>
        <dbReference type="PROSITE" id="PS50157"/>
    </source>
</evidence>
<dbReference type="STRING" id="1220926.S2J4K6"/>
<dbReference type="GO" id="GO:0000977">
    <property type="term" value="F:RNA polymerase II transcription regulatory region sequence-specific DNA binding"/>
    <property type="evidence" value="ECO:0007669"/>
    <property type="project" value="TreeGrafter"/>
</dbReference>
<dbReference type="EMBL" id="KE124087">
    <property type="protein sequence ID" value="EPB83042.1"/>
    <property type="molecule type" value="Genomic_DNA"/>
</dbReference>